<dbReference type="AlphaFoldDB" id="A0A1I7JLM4"/>
<evidence type="ECO:0000313" key="3">
    <source>
        <dbReference type="Proteomes" id="UP000183656"/>
    </source>
</evidence>
<protein>
    <submittedName>
        <fullName evidence="2">Uncharacterized protein</fullName>
    </submittedName>
</protein>
<reference evidence="2 3" key="1">
    <citation type="submission" date="2016-10" db="EMBL/GenBank/DDBJ databases">
        <authorList>
            <person name="de Groot N.N."/>
        </authorList>
    </citation>
    <scope>NUCLEOTIDE SEQUENCE [LARGE SCALE GENOMIC DNA]</scope>
    <source>
        <strain evidence="2 3">R-24608</strain>
    </source>
</reference>
<name>A0A1I7JLM4_9BURK</name>
<proteinExistence type="predicted"/>
<evidence type="ECO:0000256" key="1">
    <source>
        <dbReference type="SAM" id="MobiDB-lite"/>
    </source>
</evidence>
<feature type="compositionally biased region" description="Polar residues" evidence="1">
    <location>
        <begin position="33"/>
        <end position="46"/>
    </location>
</feature>
<keyword evidence="3" id="KW-1185">Reference proteome</keyword>
<feature type="compositionally biased region" description="Basic residues" evidence="1">
    <location>
        <begin position="15"/>
        <end position="28"/>
    </location>
</feature>
<dbReference type="Proteomes" id="UP000183656">
    <property type="component" value="Unassembled WGS sequence"/>
</dbReference>
<dbReference type="EMBL" id="FPBX01000027">
    <property type="protein sequence ID" value="SFU86048.1"/>
    <property type="molecule type" value="Genomic_DNA"/>
</dbReference>
<sequence length="78" mass="8824">MQWPQQEATPEPKADKRKCTHSKSHCTLRRYQGQDQRGSCCQGSNFERSHVPGARPGEGKHTDGDNKQEQQQVHGCGY</sequence>
<organism evidence="2 3">
    <name type="scientific">Paenacidovorax caeni</name>
    <dbReference type="NCBI Taxonomy" id="343013"/>
    <lineage>
        <taxon>Bacteria</taxon>
        <taxon>Pseudomonadati</taxon>
        <taxon>Pseudomonadota</taxon>
        <taxon>Betaproteobacteria</taxon>
        <taxon>Burkholderiales</taxon>
        <taxon>Comamonadaceae</taxon>
        <taxon>Paenacidovorax</taxon>
    </lineage>
</organism>
<accession>A0A1I7JLM4</accession>
<feature type="compositionally biased region" description="Basic and acidic residues" evidence="1">
    <location>
        <begin position="57"/>
        <end position="68"/>
    </location>
</feature>
<dbReference type="STRING" id="343013.SAMN04489707_102774"/>
<feature type="compositionally biased region" description="Polar residues" evidence="1">
    <location>
        <begin position="69"/>
        <end position="78"/>
    </location>
</feature>
<feature type="region of interest" description="Disordered" evidence="1">
    <location>
        <begin position="1"/>
        <end position="78"/>
    </location>
</feature>
<evidence type="ECO:0000313" key="2">
    <source>
        <dbReference type="EMBL" id="SFU86048.1"/>
    </source>
</evidence>
<gene>
    <name evidence="2" type="ORF">SAMN04489707_102774</name>
</gene>